<reference evidence="2 3" key="1">
    <citation type="submission" date="2019-07" db="EMBL/GenBank/DDBJ databases">
        <title>Venturia inaequalis Genome Resource.</title>
        <authorList>
            <person name="Lichtner F.J."/>
        </authorList>
    </citation>
    <scope>NUCLEOTIDE SEQUENCE [LARGE SCALE GENOMIC DNA]</scope>
    <source>
        <strain evidence="2 3">DMI_063113</strain>
    </source>
</reference>
<feature type="compositionally biased region" description="Basic and acidic residues" evidence="1">
    <location>
        <begin position="40"/>
        <end position="49"/>
    </location>
</feature>
<evidence type="ECO:0000256" key="1">
    <source>
        <dbReference type="SAM" id="MobiDB-lite"/>
    </source>
</evidence>
<evidence type="ECO:0000313" key="2">
    <source>
        <dbReference type="EMBL" id="KAE9986640.1"/>
    </source>
</evidence>
<dbReference type="EMBL" id="WNWR01000254">
    <property type="protein sequence ID" value="KAE9986640.1"/>
    <property type="molecule type" value="Genomic_DNA"/>
</dbReference>
<dbReference type="PANTHER" id="PTHR42085">
    <property type="entry name" value="F-BOX DOMAIN-CONTAINING PROTEIN"/>
    <property type="match status" value="1"/>
</dbReference>
<feature type="region of interest" description="Disordered" evidence="1">
    <location>
        <begin position="24"/>
        <end position="60"/>
    </location>
</feature>
<sequence length="395" mass="44883">MAVLTAPQPEYIEIGQTVAAAAQAEAGYNASQKSAKKGNRKADPSKPKAEPPVVKAGEGHPELVGRQYKDLSKEEFGKNFEWRKDNKLCTECGSSEHKYRKCEIRERKIRKAVASKEYNFHMKPRKVQNTASPFLAIPRELRNQILELVVGECRDIGDDENTFTIHTDRKFLSGVFKVCHQLTCESIEVLLFTNNFIIPSGRAMKFFKRFILDHKVAQHVRALEFPSFHWFNPGQAYAANRHGPGGVYSMVSGDVVLMQLCKNLQKVHISLDVSHSVNGEAHAYSVQDFIDRYNLEQVVNCHRLTELVLELTDRHGYAFGLQPGQDVWSNGKDLAQLFSDRMADRVEKEVRAEFEVKKEATKWKDELEKQTFLALAIDAAKKTAVTTMEITRVRQ</sequence>
<comment type="caution">
    <text evidence="2">The sequence shown here is derived from an EMBL/GenBank/DDBJ whole genome shotgun (WGS) entry which is preliminary data.</text>
</comment>
<dbReference type="Proteomes" id="UP000490939">
    <property type="component" value="Unassembled WGS sequence"/>
</dbReference>
<protein>
    <submittedName>
        <fullName evidence="2">Uncharacterized protein</fullName>
    </submittedName>
</protein>
<dbReference type="AlphaFoldDB" id="A0A8H3VEU1"/>
<proteinExistence type="predicted"/>
<keyword evidence="3" id="KW-1185">Reference proteome</keyword>
<organism evidence="2 3">
    <name type="scientific">Venturia inaequalis</name>
    <name type="common">Apple scab fungus</name>
    <dbReference type="NCBI Taxonomy" id="5025"/>
    <lineage>
        <taxon>Eukaryota</taxon>
        <taxon>Fungi</taxon>
        <taxon>Dikarya</taxon>
        <taxon>Ascomycota</taxon>
        <taxon>Pezizomycotina</taxon>
        <taxon>Dothideomycetes</taxon>
        <taxon>Pleosporomycetidae</taxon>
        <taxon>Venturiales</taxon>
        <taxon>Venturiaceae</taxon>
        <taxon>Venturia</taxon>
    </lineage>
</organism>
<name>A0A8H3VEU1_VENIN</name>
<gene>
    <name evidence="2" type="ORF">EG327_004232</name>
</gene>
<dbReference type="PANTHER" id="PTHR42085:SF1">
    <property type="entry name" value="F-BOX DOMAIN-CONTAINING PROTEIN"/>
    <property type="match status" value="1"/>
</dbReference>
<accession>A0A8H3VEU1</accession>
<evidence type="ECO:0000313" key="3">
    <source>
        <dbReference type="Proteomes" id="UP000490939"/>
    </source>
</evidence>
<dbReference type="InterPro" id="IPR038883">
    <property type="entry name" value="AN11006-like"/>
</dbReference>